<name>A0A0G1L3R5_9BACT</name>
<proteinExistence type="predicted"/>
<comment type="caution">
    <text evidence="1">The sequence shown here is derived from an EMBL/GenBank/DDBJ whole genome shotgun (WGS) entry which is preliminary data.</text>
</comment>
<dbReference type="EMBL" id="LCKD01000002">
    <property type="protein sequence ID" value="KKT90390.1"/>
    <property type="molecule type" value="Genomic_DNA"/>
</dbReference>
<organism evidence="1 2">
    <name type="scientific">Candidatus Yanofskybacteria bacterium GW2011_GWB1_45_11</name>
    <dbReference type="NCBI Taxonomy" id="1619026"/>
    <lineage>
        <taxon>Bacteria</taxon>
        <taxon>Candidatus Yanofskyibacteriota</taxon>
    </lineage>
</organism>
<evidence type="ECO:0000313" key="1">
    <source>
        <dbReference type="EMBL" id="KKT90390.1"/>
    </source>
</evidence>
<gene>
    <name evidence="1" type="ORF">UW90_C0002G0039</name>
</gene>
<evidence type="ECO:0000313" key="2">
    <source>
        <dbReference type="Proteomes" id="UP000034368"/>
    </source>
</evidence>
<dbReference type="AlphaFoldDB" id="A0A0G1L3R5"/>
<dbReference type="Proteomes" id="UP000034368">
    <property type="component" value="Unassembled WGS sequence"/>
</dbReference>
<accession>A0A0G1L3R5</accession>
<protein>
    <submittedName>
        <fullName evidence="1">Uncharacterized protein</fullName>
    </submittedName>
</protein>
<reference evidence="1 2" key="1">
    <citation type="journal article" date="2015" name="Nature">
        <title>rRNA introns, odd ribosomes, and small enigmatic genomes across a large radiation of phyla.</title>
        <authorList>
            <person name="Brown C.T."/>
            <person name="Hug L.A."/>
            <person name="Thomas B.C."/>
            <person name="Sharon I."/>
            <person name="Castelle C.J."/>
            <person name="Singh A."/>
            <person name="Wilkins M.J."/>
            <person name="Williams K.H."/>
            <person name="Banfield J.F."/>
        </authorList>
    </citation>
    <scope>NUCLEOTIDE SEQUENCE [LARGE SCALE GENOMIC DNA]</scope>
</reference>
<sequence>MNIEKEAYHGNKDKIVDFERKRFKFWLETVPKDIRHLEYELWRCWRRLHHLKSYQFENHIKIGRHNVIPPFTSDIDKQTWELFRSSFLKGKERHDRLQYIINQSINDFPKIFSGIPSETLEKIVLVALTGSSVYGPRRKGEILSDVDIHFLIDGKDASLNFEKMPGQFDDIPYHIIGTGKSDAARGSRGQIHWLLYPHIPLENKLSHDRLIEIIDLLIEDTRKRQPEIQKYIKSLEVKIKDLSEGVIY</sequence>